<feature type="transmembrane region" description="Helical" evidence="1">
    <location>
        <begin position="63"/>
        <end position="84"/>
    </location>
</feature>
<reference evidence="2 3" key="1">
    <citation type="submission" date="2020-04" db="EMBL/GenBank/DDBJ databases">
        <title>Luteolibacter sp. G-1-1-1 isolated from soil.</title>
        <authorList>
            <person name="Dahal R.H."/>
        </authorList>
    </citation>
    <scope>NUCLEOTIDE SEQUENCE [LARGE SCALE GENOMIC DNA]</scope>
    <source>
        <strain evidence="2 3">G-1-1-1</strain>
    </source>
</reference>
<accession>A0A858RQE4</accession>
<keyword evidence="1" id="KW-1133">Transmembrane helix</keyword>
<sequence>MSRRNETLNGLALIFLSVAPVFFVAFHFLPFERGDRYRGWRFWVEIAAIAKHPELIGIDSGKLVIALTAFLMIPLLLLASPFLMPVYKSSKVFHGLALALALLSTAGFTGLALAHWDPHSRPGSGLACLMVAQVFNLIGLALVKTWKPRKGEIPPPQ</sequence>
<feature type="transmembrane region" description="Helical" evidence="1">
    <location>
        <begin position="122"/>
        <end position="143"/>
    </location>
</feature>
<evidence type="ECO:0000313" key="2">
    <source>
        <dbReference type="EMBL" id="QJE98754.1"/>
    </source>
</evidence>
<dbReference type="EMBL" id="CP051774">
    <property type="protein sequence ID" value="QJE98754.1"/>
    <property type="molecule type" value="Genomic_DNA"/>
</dbReference>
<dbReference type="KEGG" id="luo:HHL09_24230"/>
<organism evidence="2 3">
    <name type="scientific">Luteolibacter luteus</name>
    <dbReference type="NCBI Taxonomy" id="2728835"/>
    <lineage>
        <taxon>Bacteria</taxon>
        <taxon>Pseudomonadati</taxon>
        <taxon>Verrucomicrobiota</taxon>
        <taxon>Verrucomicrobiia</taxon>
        <taxon>Verrucomicrobiales</taxon>
        <taxon>Verrucomicrobiaceae</taxon>
        <taxon>Luteolibacter</taxon>
    </lineage>
</organism>
<keyword evidence="1" id="KW-0812">Transmembrane</keyword>
<dbReference type="Proteomes" id="UP000501812">
    <property type="component" value="Chromosome"/>
</dbReference>
<evidence type="ECO:0000256" key="1">
    <source>
        <dbReference type="SAM" id="Phobius"/>
    </source>
</evidence>
<proteinExistence type="predicted"/>
<protein>
    <submittedName>
        <fullName evidence="2">Uncharacterized protein</fullName>
    </submittedName>
</protein>
<keyword evidence="3" id="KW-1185">Reference proteome</keyword>
<feature type="transmembrane region" description="Helical" evidence="1">
    <location>
        <begin position="96"/>
        <end position="116"/>
    </location>
</feature>
<dbReference type="AlphaFoldDB" id="A0A858RQE4"/>
<keyword evidence="1" id="KW-0472">Membrane</keyword>
<name>A0A858RQE4_9BACT</name>
<gene>
    <name evidence="2" type="ORF">HHL09_24230</name>
</gene>
<evidence type="ECO:0000313" key="3">
    <source>
        <dbReference type="Proteomes" id="UP000501812"/>
    </source>
</evidence>
<dbReference type="RefSeq" id="WP_169457241.1">
    <property type="nucleotide sequence ID" value="NZ_CP051774.1"/>
</dbReference>
<feature type="transmembrane region" description="Helical" evidence="1">
    <location>
        <begin position="7"/>
        <end position="29"/>
    </location>
</feature>